<organism evidence="1 2">
    <name type="scientific">Artomyces pyxidatus</name>
    <dbReference type="NCBI Taxonomy" id="48021"/>
    <lineage>
        <taxon>Eukaryota</taxon>
        <taxon>Fungi</taxon>
        <taxon>Dikarya</taxon>
        <taxon>Basidiomycota</taxon>
        <taxon>Agaricomycotina</taxon>
        <taxon>Agaricomycetes</taxon>
        <taxon>Russulales</taxon>
        <taxon>Auriscalpiaceae</taxon>
        <taxon>Artomyces</taxon>
    </lineage>
</organism>
<proteinExistence type="predicted"/>
<name>A0ACB8TAU3_9AGAM</name>
<sequence length="390" mass="43416">MPSLPFELLQLIAEHVDSTGLISLRSASRNLCTAVTPLAFRTLEFTNTVKSTNAMLMLLGSNLHVHIREFVYVQWYEKWGSVSPSPLPPHGEDQQACQNIVLAISQLGFLPMLHTVSLTFSRYCDKETATAVVTTSPEEQLQHKIFHTFAALPNIPTLRSFIAHNISSALGLTWMSSDPGFVAFMQGLTHVHLSTMAESPVIDNAYVAFYTGGLGPLLRASADTLTSLTLHSSQDVLGIALEELRCPSLAHVSLERILFDSGAGPEAFLLAHASTLESLRLSRCMMMVFYGHDQPERRWEDVYHALRRGLRRLRQLEVVEASYDTSSPSDESKLRYAVIDSLWYVWARLDALAFPGEAPESVARDEWGAREARALEEFREAVRVRSIDGA</sequence>
<accession>A0ACB8TAU3</accession>
<reference evidence="1" key="1">
    <citation type="submission" date="2021-03" db="EMBL/GenBank/DDBJ databases">
        <authorList>
            <consortium name="DOE Joint Genome Institute"/>
            <person name="Ahrendt S."/>
            <person name="Looney B.P."/>
            <person name="Miyauchi S."/>
            <person name="Morin E."/>
            <person name="Drula E."/>
            <person name="Courty P.E."/>
            <person name="Chicoki N."/>
            <person name="Fauchery L."/>
            <person name="Kohler A."/>
            <person name="Kuo A."/>
            <person name="Labutti K."/>
            <person name="Pangilinan J."/>
            <person name="Lipzen A."/>
            <person name="Riley R."/>
            <person name="Andreopoulos W."/>
            <person name="He G."/>
            <person name="Johnson J."/>
            <person name="Barry K.W."/>
            <person name="Grigoriev I.V."/>
            <person name="Nagy L."/>
            <person name="Hibbett D."/>
            <person name="Henrissat B."/>
            <person name="Matheny P.B."/>
            <person name="Labbe J."/>
            <person name="Martin F."/>
        </authorList>
    </citation>
    <scope>NUCLEOTIDE SEQUENCE</scope>
    <source>
        <strain evidence="1">HHB10654</strain>
    </source>
</reference>
<evidence type="ECO:0000313" key="2">
    <source>
        <dbReference type="Proteomes" id="UP000814140"/>
    </source>
</evidence>
<comment type="caution">
    <text evidence="1">The sequence shown here is derived from an EMBL/GenBank/DDBJ whole genome shotgun (WGS) entry which is preliminary data.</text>
</comment>
<dbReference type="Proteomes" id="UP000814140">
    <property type="component" value="Unassembled WGS sequence"/>
</dbReference>
<gene>
    <name evidence="1" type="ORF">BV25DRAFT_1913131</name>
</gene>
<protein>
    <submittedName>
        <fullName evidence="1">Uncharacterized protein</fullName>
    </submittedName>
</protein>
<keyword evidence="2" id="KW-1185">Reference proteome</keyword>
<dbReference type="EMBL" id="MU277194">
    <property type="protein sequence ID" value="KAI0065675.1"/>
    <property type="molecule type" value="Genomic_DNA"/>
</dbReference>
<reference evidence="1" key="2">
    <citation type="journal article" date="2022" name="New Phytol.">
        <title>Evolutionary transition to the ectomycorrhizal habit in the genomes of a hyperdiverse lineage of mushroom-forming fungi.</title>
        <authorList>
            <person name="Looney B."/>
            <person name="Miyauchi S."/>
            <person name="Morin E."/>
            <person name="Drula E."/>
            <person name="Courty P.E."/>
            <person name="Kohler A."/>
            <person name="Kuo A."/>
            <person name="LaButti K."/>
            <person name="Pangilinan J."/>
            <person name="Lipzen A."/>
            <person name="Riley R."/>
            <person name="Andreopoulos W."/>
            <person name="He G."/>
            <person name="Johnson J."/>
            <person name="Nolan M."/>
            <person name="Tritt A."/>
            <person name="Barry K.W."/>
            <person name="Grigoriev I.V."/>
            <person name="Nagy L.G."/>
            <person name="Hibbett D."/>
            <person name="Henrissat B."/>
            <person name="Matheny P.B."/>
            <person name="Labbe J."/>
            <person name="Martin F.M."/>
        </authorList>
    </citation>
    <scope>NUCLEOTIDE SEQUENCE</scope>
    <source>
        <strain evidence="1">HHB10654</strain>
    </source>
</reference>
<evidence type="ECO:0000313" key="1">
    <source>
        <dbReference type="EMBL" id="KAI0065675.1"/>
    </source>
</evidence>